<evidence type="ECO:0000313" key="5">
    <source>
        <dbReference type="Proteomes" id="UP000265618"/>
    </source>
</evidence>
<name>A0A391NRZ0_9EUKA</name>
<dbReference type="Gene3D" id="6.10.250.1620">
    <property type="match status" value="1"/>
</dbReference>
<comment type="similarity">
    <text evidence="1">Belongs to the V-ATPase E subunit family.</text>
</comment>
<dbReference type="EMBL" id="BDIP01006027">
    <property type="protein sequence ID" value="GCA64067.1"/>
    <property type="molecule type" value="Genomic_DNA"/>
</dbReference>
<accession>A0A391NRZ0</accession>
<comment type="caution">
    <text evidence="4">The sequence shown here is derived from an EMBL/GenBank/DDBJ whole genome shotgun (WGS) entry which is preliminary data.</text>
</comment>
<dbReference type="Pfam" id="PF01991">
    <property type="entry name" value="vATP-synt_E"/>
    <property type="match status" value="1"/>
</dbReference>
<reference evidence="4 5" key="1">
    <citation type="journal article" date="2018" name="PLoS ONE">
        <title>The draft genome of Kipferlia bialata reveals reductive genome evolution in fornicate parasites.</title>
        <authorList>
            <person name="Tanifuji G."/>
            <person name="Takabayashi S."/>
            <person name="Kume K."/>
            <person name="Takagi M."/>
            <person name="Nakayama T."/>
            <person name="Kamikawa R."/>
            <person name="Inagaki Y."/>
            <person name="Hashimoto T."/>
        </authorList>
    </citation>
    <scope>NUCLEOTIDE SEQUENCE [LARGE SCALE GENOMIC DNA]</scope>
    <source>
        <strain evidence="4">NY0173</strain>
    </source>
</reference>
<sequence length="243" mass="27113">MSQVRDFEQMREYIILDGEDKAEEIRAQAQEDANVQRQYEVDTELVNVRARHRRAVAAVEQEKRIKLSESVNSARLECLKARDETMDEVISQVKAQLVSITENKRQYCHLLARLIAEAAVELREKRIVVVCRKEDERVVRWAVKGSSSLPSMEGVQVVVAEEEHLAPAPSAPGQHGCLGGIIVTNQSGMIRVNNTLGRRVELAVSALLPELRATLFEDAAPVVADLEVDSAWEGVEYDGEADP</sequence>
<evidence type="ECO:0000256" key="1">
    <source>
        <dbReference type="ARBA" id="ARBA00005901"/>
    </source>
</evidence>
<evidence type="ECO:0000256" key="3">
    <source>
        <dbReference type="ARBA" id="ARBA00023065"/>
    </source>
</evidence>
<organism evidence="4 5">
    <name type="scientific">Kipferlia bialata</name>
    <dbReference type="NCBI Taxonomy" id="797122"/>
    <lineage>
        <taxon>Eukaryota</taxon>
        <taxon>Metamonada</taxon>
        <taxon>Carpediemonas-like organisms</taxon>
        <taxon>Kipferlia</taxon>
    </lineage>
</organism>
<keyword evidence="3" id="KW-0406">Ion transport</keyword>
<evidence type="ECO:0000256" key="2">
    <source>
        <dbReference type="ARBA" id="ARBA00022448"/>
    </source>
</evidence>
<dbReference type="OrthoDB" id="10263003at2759"/>
<dbReference type="AlphaFoldDB" id="A0A391NRZ0"/>
<dbReference type="GO" id="GO:0046961">
    <property type="term" value="F:proton-transporting ATPase activity, rotational mechanism"/>
    <property type="evidence" value="ECO:0007669"/>
    <property type="project" value="InterPro"/>
</dbReference>
<evidence type="ECO:0000313" key="4">
    <source>
        <dbReference type="EMBL" id="GCA64067.1"/>
    </source>
</evidence>
<dbReference type="PANTHER" id="PTHR45715">
    <property type="entry name" value="ATPASE H+-TRANSPORTING V1 SUBUNIT E1A-RELATED"/>
    <property type="match status" value="1"/>
</dbReference>
<dbReference type="InterPro" id="IPR038495">
    <property type="entry name" value="ATPase_E_C"/>
</dbReference>
<protein>
    <submittedName>
        <fullName evidence="4">ATPase, V1/A1 complex, subunit E</fullName>
    </submittedName>
</protein>
<dbReference type="Gene3D" id="3.30.2320.30">
    <property type="entry name" value="ATP synthase, E subunit, C-terminal"/>
    <property type="match status" value="1"/>
</dbReference>
<keyword evidence="5" id="KW-1185">Reference proteome</keyword>
<dbReference type="InterPro" id="IPR002842">
    <property type="entry name" value="ATPase_V1_Esu"/>
</dbReference>
<proteinExistence type="inferred from homology"/>
<keyword evidence="2" id="KW-0813">Transport</keyword>
<dbReference type="SUPFAM" id="SSF160527">
    <property type="entry name" value="V-type ATPase subunit E-like"/>
    <property type="match status" value="1"/>
</dbReference>
<dbReference type="Proteomes" id="UP000265618">
    <property type="component" value="Unassembled WGS sequence"/>
</dbReference>
<gene>
    <name evidence="4" type="ORF">KIPB_013058</name>
</gene>
<dbReference type="GO" id="GO:0033178">
    <property type="term" value="C:proton-transporting two-sector ATPase complex, catalytic domain"/>
    <property type="evidence" value="ECO:0007669"/>
    <property type="project" value="InterPro"/>
</dbReference>